<dbReference type="Gene3D" id="3.30.860.10">
    <property type="entry name" value="30s Ribosomal Protein S19, Chain A"/>
    <property type="match status" value="1"/>
</dbReference>
<dbReference type="AlphaFoldDB" id="A0A5N5KGR2"/>
<organism evidence="5 6">
    <name type="scientific">Salix brachista</name>
    <dbReference type="NCBI Taxonomy" id="2182728"/>
    <lineage>
        <taxon>Eukaryota</taxon>
        <taxon>Viridiplantae</taxon>
        <taxon>Streptophyta</taxon>
        <taxon>Embryophyta</taxon>
        <taxon>Tracheophyta</taxon>
        <taxon>Spermatophyta</taxon>
        <taxon>Magnoliopsida</taxon>
        <taxon>eudicotyledons</taxon>
        <taxon>Gunneridae</taxon>
        <taxon>Pentapetalae</taxon>
        <taxon>rosids</taxon>
        <taxon>fabids</taxon>
        <taxon>Malpighiales</taxon>
        <taxon>Salicaceae</taxon>
        <taxon>Saliceae</taxon>
        <taxon>Salix</taxon>
    </lineage>
</organism>
<evidence type="ECO:0000256" key="2">
    <source>
        <dbReference type="ARBA" id="ARBA00022980"/>
    </source>
</evidence>
<keyword evidence="2" id="KW-0689">Ribosomal protein</keyword>
<dbReference type="GO" id="GO:0003735">
    <property type="term" value="F:structural constituent of ribosome"/>
    <property type="evidence" value="ECO:0007669"/>
    <property type="project" value="InterPro"/>
</dbReference>
<protein>
    <submittedName>
        <fullName evidence="5">Uncharacterized protein</fullName>
    </submittedName>
</protein>
<feature type="region of interest" description="Disordered" evidence="4">
    <location>
        <begin position="1"/>
        <end position="26"/>
    </location>
</feature>
<dbReference type="Proteomes" id="UP000326939">
    <property type="component" value="Chromosome 13"/>
</dbReference>
<comment type="caution">
    <text evidence="5">The sequence shown here is derived from an EMBL/GenBank/DDBJ whole genome shotgun (WGS) entry which is preliminary data.</text>
</comment>
<name>A0A5N5KGR2_9ROSI</name>
<accession>A0A5N5KGR2</accession>
<evidence type="ECO:0000256" key="1">
    <source>
        <dbReference type="ARBA" id="ARBA00007345"/>
    </source>
</evidence>
<sequence length="112" mass="12805">MQKERSATDTHAHTETQTATRKGRYDEQDGDYIGELLKSVQMVKRAKTIVGKDKDLLVINSSIMGFDVWLYFEYTLMSTGFFGGLEQKREAPPGEKPEPVRTHLRNMIIVPE</sequence>
<feature type="compositionally biased region" description="Basic and acidic residues" evidence="4">
    <location>
        <begin position="1"/>
        <end position="14"/>
    </location>
</feature>
<evidence type="ECO:0000256" key="3">
    <source>
        <dbReference type="ARBA" id="ARBA00023274"/>
    </source>
</evidence>
<keyword evidence="3" id="KW-0687">Ribonucleoprotein</keyword>
<dbReference type="GO" id="GO:0006412">
    <property type="term" value="P:translation"/>
    <property type="evidence" value="ECO:0007669"/>
    <property type="project" value="InterPro"/>
</dbReference>
<dbReference type="GO" id="GO:1990904">
    <property type="term" value="C:ribonucleoprotein complex"/>
    <property type="evidence" value="ECO:0007669"/>
    <property type="project" value="UniProtKB-KW"/>
</dbReference>
<gene>
    <name evidence="5" type="ORF">DKX38_019527</name>
</gene>
<dbReference type="EMBL" id="VDCV01000013">
    <property type="protein sequence ID" value="KAB5529446.1"/>
    <property type="molecule type" value="Genomic_DNA"/>
</dbReference>
<keyword evidence="6" id="KW-1185">Reference proteome</keyword>
<reference evidence="6" key="1">
    <citation type="journal article" date="2019" name="Gigascience">
        <title>De novo genome assembly of the endangered Acer yangbiense, a plant species with extremely small populations endemic to Yunnan Province, China.</title>
        <authorList>
            <person name="Yang J."/>
            <person name="Wariss H.M."/>
            <person name="Tao L."/>
            <person name="Zhang R."/>
            <person name="Yun Q."/>
            <person name="Hollingsworth P."/>
            <person name="Dao Z."/>
            <person name="Luo G."/>
            <person name="Guo H."/>
            <person name="Ma Y."/>
            <person name="Sun W."/>
        </authorList>
    </citation>
    <scope>NUCLEOTIDE SEQUENCE [LARGE SCALE GENOMIC DNA]</scope>
    <source>
        <strain evidence="6">cv. br00</strain>
    </source>
</reference>
<evidence type="ECO:0000313" key="5">
    <source>
        <dbReference type="EMBL" id="KAB5529446.1"/>
    </source>
</evidence>
<comment type="similarity">
    <text evidence="1">Belongs to the universal ribosomal protein uS19 family.</text>
</comment>
<dbReference type="GO" id="GO:0005840">
    <property type="term" value="C:ribosome"/>
    <property type="evidence" value="ECO:0007669"/>
    <property type="project" value="UniProtKB-KW"/>
</dbReference>
<evidence type="ECO:0000313" key="6">
    <source>
        <dbReference type="Proteomes" id="UP000326939"/>
    </source>
</evidence>
<proteinExistence type="inferred from homology"/>
<evidence type="ECO:0000256" key="4">
    <source>
        <dbReference type="SAM" id="MobiDB-lite"/>
    </source>
</evidence>
<dbReference type="InterPro" id="IPR023575">
    <property type="entry name" value="Ribosomal_uS19_SF"/>
</dbReference>